<name>A0A4R2FBZ6_9GAMM</name>
<feature type="transmembrane region" description="Helical" evidence="1">
    <location>
        <begin position="37"/>
        <end position="56"/>
    </location>
</feature>
<proteinExistence type="predicted"/>
<organism evidence="2 3">
    <name type="scientific">Shewanella fodinae</name>
    <dbReference type="NCBI Taxonomy" id="552357"/>
    <lineage>
        <taxon>Bacteria</taxon>
        <taxon>Pseudomonadati</taxon>
        <taxon>Pseudomonadota</taxon>
        <taxon>Gammaproteobacteria</taxon>
        <taxon>Alteromonadales</taxon>
        <taxon>Shewanellaceae</taxon>
        <taxon>Shewanella</taxon>
    </lineage>
</organism>
<comment type="caution">
    <text evidence="2">The sequence shown here is derived from an EMBL/GenBank/DDBJ whole genome shotgun (WGS) entry which is preliminary data.</text>
</comment>
<keyword evidence="1" id="KW-1133">Transmembrane helix</keyword>
<feature type="transmembrane region" description="Helical" evidence="1">
    <location>
        <begin position="119"/>
        <end position="142"/>
    </location>
</feature>
<feature type="transmembrane region" description="Helical" evidence="1">
    <location>
        <begin position="85"/>
        <end position="107"/>
    </location>
</feature>
<dbReference type="EMBL" id="SLWF01000058">
    <property type="protein sequence ID" value="TCN76278.1"/>
    <property type="molecule type" value="Genomic_DNA"/>
</dbReference>
<dbReference type="Proteomes" id="UP000294832">
    <property type="component" value="Unassembled WGS sequence"/>
</dbReference>
<protein>
    <submittedName>
        <fullName evidence="2">Uncharacterized protein</fullName>
    </submittedName>
</protein>
<evidence type="ECO:0000256" key="1">
    <source>
        <dbReference type="SAM" id="Phobius"/>
    </source>
</evidence>
<sequence>MDRLKQLVLQELFAIKKNKNPIPQLTKAVMNLERWKLFTYSYFSNVVATFLLFFVINGGGFDFLELWGKLIKPLFVNELYGNKPIFYIVWGYCIATLVVFLISEFWISYRAINTFITVLLSQIVGKFCSVVEMVFTIQIIFSVKVLDFVEAFELSLCLCGLILIRVALVNKKKS</sequence>
<keyword evidence="1" id="KW-0472">Membrane</keyword>
<keyword evidence="1" id="KW-0812">Transmembrane</keyword>
<accession>A0A4R2FBZ6</accession>
<evidence type="ECO:0000313" key="3">
    <source>
        <dbReference type="Proteomes" id="UP000294832"/>
    </source>
</evidence>
<keyword evidence="3" id="KW-1185">Reference proteome</keyword>
<reference evidence="2 3" key="1">
    <citation type="submission" date="2019-03" db="EMBL/GenBank/DDBJ databases">
        <title>Freshwater and sediment microbial communities from various areas in North America, analyzing microbe dynamics in response to fracking.</title>
        <authorList>
            <person name="Lamendella R."/>
        </authorList>
    </citation>
    <scope>NUCLEOTIDE SEQUENCE [LARGE SCALE GENOMIC DNA]</scope>
    <source>
        <strain evidence="2 3">74A</strain>
    </source>
</reference>
<feature type="transmembrane region" description="Helical" evidence="1">
    <location>
        <begin position="148"/>
        <end position="168"/>
    </location>
</feature>
<evidence type="ECO:0000313" key="2">
    <source>
        <dbReference type="EMBL" id="TCN76278.1"/>
    </source>
</evidence>
<gene>
    <name evidence="2" type="ORF">EDC91_1581</name>
</gene>
<dbReference type="AlphaFoldDB" id="A0A4R2FBZ6"/>